<dbReference type="SMART" id="SM01372">
    <property type="entry name" value="E2F_TDP"/>
    <property type="match status" value="1"/>
</dbReference>
<comment type="caution">
    <text evidence="8">The sequence shown here is derived from an EMBL/GenBank/DDBJ whole genome shotgun (WGS) entry which is preliminary data.</text>
</comment>
<evidence type="ECO:0000256" key="1">
    <source>
        <dbReference type="ARBA" id="ARBA00010940"/>
    </source>
</evidence>
<dbReference type="PANTHER" id="PTHR12081">
    <property type="entry name" value="TRANSCRIPTION FACTOR E2F"/>
    <property type="match status" value="1"/>
</dbReference>
<reference evidence="8" key="1">
    <citation type="submission" date="2021-02" db="EMBL/GenBank/DDBJ databases">
        <authorList>
            <person name="Nowell W R."/>
        </authorList>
    </citation>
    <scope>NUCLEOTIDE SEQUENCE</scope>
</reference>
<dbReference type="Proteomes" id="UP000663829">
    <property type="component" value="Unassembled WGS sequence"/>
</dbReference>
<organism evidence="8 10">
    <name type="scientific">Didymodactylos carnosus</name>
    <dbReference type="NCBI Taxonomy" id="1234261"/>
    <lineage>
        <taxon>Eukaryota</taxon>
        <taxon>Metazoa</taxon>
        <taxon>Spiralia</taxon>
        <taxon>Gnathifera</taxon>
        <taxon>Rotifera</taxon>
        <taxon>Eurotatoria</taxon>
        <taxon>Bdelloidea</taxon>
        <taxon>Philodinida</taxon>
        <taxon>Philodinidae</taxon>
        <taxon>Didymodactylos</taxon>
    </lineage>
</organism>
<evidence type="ECO:0000256" key="6">
    <source>
        <dbReference type="SAM" id="Coils"/>
    </source>
</evidence>
<dbReference type="GO" id="GO:0090575">
    <property type="term" value="C:RNA polymerase II transcription regulator complex"/>
    <property type="evidence" value="ECO:0007669"/>
    <property type="project" value="TreeGrafter"/>
</dbReference>
<dbReference type="SUPFAM" id="SSF144074">
    <property type="entry name" value="E2F-DP heterodimerization region"/>
    <property type="match status" value="1"/>
</dbReference>
<keyword evidence="4 5" id="KW-0804">Transcription</keyword>
<dbReference type="InterPro" id="IPR037241">
    <property type="entry name" value="E2F-DP_heterodim"/>
</dbReference>
<dbReference type="OrthoDB" id="1743261at2759"/>
<dbReference type="SUPFAM" id="SSF46785">
    <property type="entry name" value="Winged helix' DNA-binding domain"/>
    <property type="match status" value="1"/>
</dbReference>
<keyword evidence="10" id="KW-1185">Reference proteome</keyword>
<dbReference type="Pfam" id="PF02319">
    <property type="entry name" value="WHD_E2F_TDP"/>
    <property type="match status" value="1"/>
</dbReference>
<evidence type="ECO:0000256" key="3">
    <source>
        <dbReference type="ARBA" id="ARBA00023125"/>
    </source>
</evidence>
<feature type="coiled-coil region" evidence="6">
    <location>
        <begin position="127"/>
        <end position="161"/>
    </location>
</feature>
<evidence type="ECO:0000313" key="8">
    <source>
        <dbReference type="EMBL" id="CAF0749852.1"/>
    </source>
</evidence>
<dbReference type="InterPro" id="IPR015633">
    <property type="entry name" value="E2F"/>
</dbReference>
<sequence>MTRNNTKSSSLGQKSLHKTKILNDNGSSSCAFMFNCEEDEIGFGTVKKRGSYCRQEKSLGTLTRRFMVLLRQSKNGILDLKHVADALATKQKRRIYDITNVLEGIGLIEKQSKNTIRWKGAISGDNTVEAYQRLNHKQTELQELEDELAFWEEKFRLIEKSIENTLTDVTLQNSIYVTHEDLCQAYKIDDMILLAEASTGTMLKINEIKKDNSSVHQLHIQSKREPVCLKVLNRDIQKYSYGNGIVHDLKEMEITSSSHYDRSFDWTVPLNSFIPLSELPENADYQFQMEQNESVCDLYDNNDEKNSI</sequence>
<dbReference type="GO" id="GO:0000981">
    <property type="term" value="F:DNA-binding transcription factor activity, RNA polymerase II-specific"/>
    <property type="evidence" value="ECO:0007669"/>
    <property type="project" value="TreeGrafter"/>
</dbReference>
<dbReference type="Proteomes" id="UP000681722">
    <property type="component" value="Unassembled WGS sequence"/>
</dbReference>
<accession>A0A813PJQ7</accession>
<dbReference type="InterPro" id="IPR003316">
    <property type="entry name" value="E2F_WHTH_DNA-bd_dom"/>
</dbReference>
<feature type="domain" description="E2F/DP family winged-helix DNA-binding" evidence="7">
    <location>
        <begin position="54"/>
        <end position="120"/>
    </location>
</feature>
<keyword evidence="6" id="KW-0175">Coiled coil</keyword>
<comment type="similarity">
    <text evidence="1 5">Belongs to the E2F/DP family.</text>
</comment>
<name>A0A813PJQ7_9BILA</name>
<protein>
    <recommendedName>
        <fullName evidence="7">E2F/DP family winged-helix DNA-binding domain-containing protein</fullName>
    </recommendedName>
</protein>
<keyword evidence="3 5" id="KW-0238">DNA-binding</keyword>
<comment type="subcellular location">
    <subcellularLocation>
        <location evidence="5">Nucleus</location>
    </subcellularLocation>
</comment>
<evidence type="ECO:0000259" key="7">
    <source>
        <dbReference type="SMART" id="SM01372"/>
    </source>
</evidence>
<dbReference type="EMBL" id="CAJOBC010000063">
    <property type="protein sequence ID" value="CAF3529214.1"/>
    <property type="molecule type" value="Genomic_DNA"/>
</dbReference>
<gene>
    <name evidence="8" type="ORF">GPM918_LOCUS763</name>
    <name evidence="9" type="ORF">SRO942_LOCUS764</name>
</gene>
<dbReference type="GO" id="GO:0000978">
    <property type="term" value="F:RNA polymerase II cis-regulatory region sequence-specific DNA binding"/>
    <property type="evidence" value="ECO:0007669"/>
    <property type="project" value="InterPro"/>
</dbReference>
<keyword evidence="5" id="KW-0539">Nucleus</keyword>
<evidence type="ECO:0000256" key="4">
    <source>
        <dbReference type="ARBA" id="ARBA00023163"/>
    </source>
</evidence>
<evidence type="ECO:0000256" key="5">
    <source>
        <dbReference type="RuleBase" id="RU003796"/>
    </source>
</evidence>
<dbReference type="AlphaFoldDB" id="A0A813PJQ7"/>
<dbReference type="EMBL" id="CAJNOQ010000063">
    <property type="protein sequence ID" value="CAF0749852.1"/>
    <property type="molecule type" value="Genomic_DNA"/>
</dbReference>
<dbReference type="FunFam" id="1.10.10.10:FF:000008">
    <property type="entry name" value="E2F transcription factor 1"/>
    <property type="match status" value="1"/>
</dbReference>
<evidence type="ECO:0000313" key="9">
    <source>
        <dbReference type="EMBL" id="CAF3529214.1"/>
    </source>
</evidence>
<dbReference type="PANTHER" id="PTHR12081:SF18">
    <property type="entry name" value="TRANSCRIPTION FACTOR E2F2-RELATED"/>
    <property type="match status" value="1"/>
</dbReference>
<evidence type="ECO:0000256" key="2">
    <source>
        <dbReference type="ARBA" id="ARBA00023015"/>
    </source>
</evidence>
<dbReference type="Gene3D" id="6.10.250.540">
    <property type="match status" value="1"/>
</dbReference>
<dbReference type="InterPro" id="IPR036388">
    <property type="entry name" value="WH-like_DNA-bd_sf"/>
</dbReference>
<dbReference type="Gene3D" id="1.10.10.10">
    <property type="entry name" value="Winged helix-like DNA-binding domain superfamily/Winged helix DNA-binding domain"/>
    <property type="match status" value="1"/>
</dbReference>
<keyword evidence="2 5" id="KW-0805">Transcription regulation</keyword>
<evidence type="ECO:0000313" key="10">
    <source>
        <dbReference type="Proteomes" id="UP000663829"/>
    </source>
</evidence>
<dbReference type="InterPro" id="IPR036390">
    <property type="entry name" value="WH_DNA-bd_sf"/>
</dbReference>
<proteinExistence type="inferred from homology"/>